<comment type="caution">
    <text evidence="2">The sequence shown here is derived from an EMBL/GenBank/DDBJ whole genome shotgun (WGS) entry which is preliminary data.</text>
</comment>
<name>A0A5B7CR10_PORTR</name>
<evidence type="ECO:0000313" key="3">
    <source>
        <dbReference type="Proteomes" id="UP000324222"/>
    </source>
</evidence>
<proteinExistence type="predicted"/>
<gene>
    <name evidence="2" type="ORF">E2C01_004939</name>
</gene>
<keyword evidence="3" id="KW-1185">Reference proteome</keyword>
<accession>A0A5B7CR10</accession>
<evidence type="ECO:0000256" key="1">
    <source>
        <dbReference type="SAM" id="MobiDB-lite"/>
    </source>
</evidence>
<dbReference type="AlphaFoldDB" id="A0A5B7CR10"/>
<sequence length="62" mass="7320">MCLGARDERTSEAEMWVFGLAADLTYGWPGIIDTTKQRQQQQQQQQQRQQQQQQRQHTDAEN</sequence>
<feature type="region of interest" description="Disordered" evidence="1">
    <location>
        <begin position="35"/>
        <end position="62"/>
    </location>
</feature>
<dbReference type="Proteomes" id="UP000324222">
    <property type="component" value="Unassembled WGS sequence"/>
</dbReference>
<dbReference type="EMBL" id="VSRR010000206">
    <property type="protein sequence ID" value="MPC12257.1"/>
    <property type="molecule type" value="Genomic_DNA"/>
</dbReference>
<organism evidence="2 3">
    <name type="scientific">Portunus trituberculatus</name>
    <name type="common">Swimming crab</name>
    <name type="synonym">Neptunus trituberculatus</name>
    <dbReference type="NCBI Taxonomy" id="210409"/>
    <lineage>
        <taxon>Eukaryota</taxon>
        <taxon>Metazoa</taxon>
        <taxon>Ecdysozoa</taxon>
        <taxon>Arthropoda</taxon>
        <taxon>Crustacea</taxon>
        <taxon>Multicrustacea</taxon>
        <taxon>Malacostraca</taxon>
        <taxon>Eumalacostraca</taxon>
        <taxon>Eucarida</taxon>
        <taxon>Decapoda</taxon>
        <taxon>Pleocyemata</taxon>
        <taxon>Brachyura</taxon>
        <taxon>Eubrachyura</taxon>
        <taxon>Portunoidea</taxon>
        <taxon>Portunidae</taxon>
        <taxon>Portuninae</taxon>
        <taxon>Portunus</taxon>
    </lineage>
</organism>
<evidence type="ECO:0000313" key="2">
    <source>
        <dbReference type="EMBL" id="MPC12257.1"/>
    </source>
</evidence>
<protein>
    <submittedName>
        <fullName evidence="2">Uncharacterized protein</fullName>
    </submittedName>
</protein>
<reference evidence="2 3" key="1">
    <citation type="submission" date="2019-05" db="EMBL/GenBank/DDBJ databases">
        <title>Another draft genome of Portunus trituberculatus and its Hox gene families provides insights of decapod evolution.</title>
        <authorList>
            <person name="Jeong J.-H."/>
            <person name="Song I."/>
            <person name="Kim S."/>
            <person name="Choi T."/>
            <person name="Kim D."/>
            <person name="Ryu S."/>
            <person name="Kim W."/>
        </authorList>
    </citation>
    <scope>NUCLEOTIDE SEQUENCE [LARGE SCALE GENOMIC DNA]</scope>
    <source>
        <tissue evidence="2">Muscle</tissue>
    </source>
</reference>
<feature type="compositionally biased region" description="Low complexity" evidence="1">
    <location>
        <begin position="37"/>
        <end position="55"/>
    </location>
</feature>